<dbReference type="Proteomes" id="UP000036681">
    <property type="component" value="Unplaced"/>
</dbReference>
<name>A0A0M3IAA0_ASCLU</name>
<reference evidence="2" key="1">
    <citation type="submission" date="2017-02" db="UniProtKB">
        <authorList>
            <consortium name="WormBaseParasite"/>
        </authorList>
    </citation>
    <scope>IDENTIFICATION</scope>
</reference>
<protein>
    <submittedName>
        <fullName evidence="2">Nucleotid_trans domain-containing protein</fullName>
    </submittedName>
</protein>
<evidence type="ECO:0000313" key="2">
    <source>
        <dbReference type="WBParaSite" id="ALUE_0001447501-mRNA-1"/>
    </source>
</evidence>
<organism evidence="1 2">
    <name type="scientific">Ascaris lumbricoides</name>
    <name type="common">Giant roundworm</name>
    <dbReference type="NCBI Taxonomy" id="6252"/>
    <lineage>
        <taxon>Eukaryota</taxon>
        <taxon>Metazoa</taxon>
        <taxon>Ecdysozoa</taxon>
        <taxon>Nematoda</taxon>
        <taxon>Chromadorea</taxon>
        <taxon>Rhabditida</taxon>
        <taxon>Spirurina</taxon>
        <taxon>Ascaridomorpha</taxon>
        <taxon>Ascaridoidea</taxon>
        <taxon>Ascarididae</taxon>
        <taxon>Ascaris</taxon>
    </lineage>
</organism>
<evidence type="ECO:0000313" key="1">
    <source>
        <dbReference type="Proteomes" id="UP000036681"/>
    </source>
</evidence>
<proteinExistence type="predicted"/>
<keyword evidence="1" id="KW-1185">Reference proteome</keyword>
<dbReference type="AlphaFoldDB" id="A0A0M3IAA0"/>
<sequence>MAPEQRRHFAETARTRGILGAEKRNAVWHSSAFMQLLEQMSSSVQTSIHYGYVGLNYLNVDEVPMEMYRMGVLNPANRRPINVVFGNIHATVQVRRVCHYLKHSPEYNHVYVRHSYTRALRELSALKKAAELNVSYVIHNDKVVARSSLPPRWSPQRDLNVAEGGDLEKMSKNNLLDRSLRHFRSHMGIFCARSREKYMP</sequence>
<dbReference type="WBParaSite" id="ALUE_0001447501-mRNA-1">
    <property type="protein sequence ID" value="ALUE_0001447501-mRNA-1"/>
    <property type="gene ID" value="ALUE_0001447501"/>
</dbReference>
<accession>A0A0M3IAA0</accession>